<accession>A0A2P2KGC3</accession>
<dbReference type="GO" id="GO:0051213">
    <property type="term" value="F:dioxygenase activity"/>
    <property type="evidence" value="ECO:0007669"/>
    <property type="project" value="UniProtKB-KW"/>
</dbReference>
<protein>
    <submittedName>
        <fullName evidence="1">Alpha-dioxygenase 2</fullName>
    </submittedName>
</protein>
<sequence>MQSNSTRFLALCFCGLESKYNCGRCLWFNFLFMPHTSFRKQWNLVICV</sequence>
<evidence type="ECO:0000313" key="1">
    <source>
        <dbReference type="EMBL" id="MBX04776.1"/>
    </source>
</evidence>
<keyword evidence="1" id="KW-0560">Oxidoreductase</keyword>
<keyword evidence="1" id="KW-0223">Dioxygenase</keyword>
<organism evidence="1">
    <name type="scientific">Rhizophora mucronata</name>
    <name type="common">Asiatic mangrove</name>
    <dbReference type="NCBI Taxonomy" id="61149"/>
    <lineage>
        <taxon>Eukaryota</taxon>
        <taxon>Viridiplantae</taxon>
        <taxon>Streptophyta</taxon>
        <taxon>Embryophyta</taxon>
        <taxon>Tracheophyta</taxon>
        <taxon>Spermatophyta</taxon>
        <taxon>Magnoliopsida</taxon>
        <taxon>eudicotyledons</taxon>
        <taxon>Gunneridae</taxon>
        <taxon>Pentapetalae</taxon>
        <taxon>rosids</taxon>
        <taxon>fabids</taxon>
        <taxon>Malpighiales</taxon>
        <taxon>Rhizophoraceae</taxon>
        <taxon>Rhizophora</taxon>
    </lineage>
</organism>
<dbReference type="EMBL" id="GGEC01024292">
    <property type="protein sequence ID" value="MBX04776.1"/>
    <property type="molecule type" value="Transcribed_RNA"/>
</dbReference>
<reference evidence="1" key="1">
    <citation type="submission" date="2018-02" db="EMBL/GenBank/DDBJ databases">
        <title>Rhizophora mucronata_Transcriptome.</title>
        <authorList>
            <person name="Meera S.P."/>
            <person name="Sreeshan A."/>
            <person name="Augustine A."/>
        </authorList>
    </citation>
    <scope>NUCLEOTIDE SEQUENCE</scope>
    <source>
        <tissue evidence="1">Leaf</tissue>
    </source>
</reference>
<proteinExistence type="predicted"/>
<name>A0A2P2KGC3_RHIMU</name>
<dbReference type="AlphaFoldDB" id="A0A2P2KGC3"/>